<dbReference type="InterPro" id="IPR036097">
    <property type="entry name" value="HisK_dim/P_sf"/>
</dbReference>
<dbReference type="AlphaFoldDB" id="A0A2G6K6N1"/>
<feature type="transmembrane region" description="Helical" evidence="5">
    <location>
        <begin position="48"/>
        <end position="70"/>
    </location>
</feature>
<dbReference type="Proteomes" id="UP000230821">
    <property type="component" value="Unassembled WGS sequence"/>
</dbReference>
<dbReference type="SUPFAM" id="SSF55874">
    <property type="entry name" value="ATPase domain of HSP90 chaperone/DNA topoisomerase II/histidine kinase"/>
    <property type="match status" value="1"/>
</dbReference>
<dbReference type="EMBL" id="PDSK01000156">
    <property type="protein sequence ID" value="PIE31295.1"/>
    <property type="molecule type" value="Genomic_DNA"/>
</dbReference>
<keyword evidence="5" id="KW-1133">Transmembrane helix</keyword>
<dbReference type="PROSITE" id="PS50109">
    <property type="entry name" value="HIS_KIN"/>
    <property type="match status" value="1"/>
</dbReference>
<sequence length="347" mass="39520">MFDTMGVHMNSRALPKHIRIVVLYVVIGGLWFFIIDHFILRFTRDPEWIILIEEYKELTFIAITALLLYIERKRTDKMQRRADKREKKQLEKMAQADKMITLGTLVSGVAHEINNPTNFITLNTPILKEAWQGTRPVLDEHYHAHGDFSVGRFYYSELREWMDQLFDGVSEGAERITRIVASLKDFARPDPSDMNQEADINHVIHEAVTLLKNPIEKHTARFEVQCEQPLPPITGSVQKLEQVLINLIQNSLDSLTDRQQRVRVTSSYDRSHEMILVEVKDEGGGIEPEIMSRIKDPFFTTKRLSGGTGLGLSIASRMVKEHGGTLNISSEPGEGTTATLVLPVQDS</sequence>
<dbReference type="EC" id="2.7.13.3" evidence="2"/>
<dbReference type="SMART" id="SM00387">
    <property type="entry name" value="HATPase_c"/>
    <property type="match status" value="1"/>
</dbReference>
<evidence type="ECO:0000313" key="7">
    <source>
        <dbReference type="EMBL" id="PIE31295.1"/>
    </source>
</evidence>
<feature type="transmembrane region" description="Helical" evidence="5">
    <location>
        <begin position="21"/>
        <end position="42"/>
    </location>
</feature>
<dbReference type="Pfam" id="PF02518">
    <property type="entry name" value="HATPase_c"/>
    <property type="match status" value="1"/>
</dbReference>
<dbReference type="PRINTS" id="PR00344">
    <property type="entry name" value="BCTRLSENSOR"/>
</dbReference>
<evidence type="ECO:0000259" key="6">
    <source>
        <dbReference type="PROSITE" id="PS50109"/>
    </source>
</evidence>
<name>A0A2G6K6N1_9BACT</name>
<evidence type="ECO:0000313" key="8">
    <source>
        <dbReference type="Proteomes" id="UP000230821"/>
    </source>
</evidence>
<organism evidence="7 8">
    <name type="scientific">candidate division KSB3 bacterium</name>
    <dbReference type="NCBI Taxonomy" id="2044937"/>
    <lineage>
        <taxon>Bacteria</taxon>
        <taxon>candidate division KSB3</taxon>
    </lineage>
</organism>
<dbReference type="PANTHER" id="PTHR43065:SF42">
    <property type="entry name" value="TWO-COMPONENT SENSOR PPRA"/>
    <property type="match status" value="1"/>
</dbReference>
<dbReference type="Gene3D" id="1.10.287.130">
    <property type="match status" value="1"/>
</dbReference>
<dbReference type="GO" id="GO:0000155">
    <property type="term" value="F:phosphorelay sensor kinase activity"/>
    <property type="evidence" value="ECO:0007669"/>
    <property type="project" value="InterPro"/>
</dbReference>
<dbReference type="SUPFAM" id="SSF47384">
    <property type="entry name" value="Homodimeric domain of signal transducing histidine kinase"/>
    <property type="match status" value="1"/>
</dbReference>
<feature type="region of interest" description="Disordered" evidence="4">
    <location>
        <begin position="327"/>
        <end position="347"/>
    </location>
</feature>
<feature type="domain" description="Histidine kinase" evidence="6">
    <location>
        <begin position="108"/>
        <end position="346"/>
    </location>
</feature>
<keyword evidence="5" id="KW-0472">Membrane</keyword>
<evidence type="ECO:0000256" key="2">
    <source>
        <dbReference type="ARBA" id="ARBA00012438"/>
    </source>
</evidence>
<dbReference type="InterPro" id="IPR036890">
    <property type="entry name" value="HATPase_C_sf"/>
</dbReference>
<dbReference type="Gene3D" id="3.30.565.10">
    <property type="entry name" value="Histidine kinase-like ATPase, C-terminal domain"/>
    <property type="match status" value="1"/>
</dbReference>
<dbReference type="InterPro" id="IPR003594">
    <property type="entry name" value="HATPase_dom"/>
</dbReference>
<proteinExistence type="predicted"/>
<evidence type="ECO:0000256" key="4">
    <source>
        <dbReference type="SAM" id="MobiDB-lite"/>
    </source>
</evidence>
<dbReference type="InterPro" id="IPR005467">
    <property type="entry name" value="His_kinase_dom"/>
</dbReference>
<dbReference type="InterPro" id="IPR003661">
    <property type="entry name" value="HisK_dim/P_dom"/>
</dbReference>
<keyword evidence="5" id="KW-0812">Transmembrane</keyword>
<evidence type="ECO:0000256" key="1">
    <source>
        <dbReference type="ARBA" id="ARBA00000085"/>
    </source>
</evidence>
<protein>
    <recommendedName>
        <fullName evidence="2">histidine kinase</fullName>
        <ecNumber evidence="2">2.7.13.3</ecNumber>
    </recommendedName>
</protein>
<dbReference type="InterPro" id="IPR004358">
    <property type="entry name" value="Sig_transdc_His_kin-like_C"/>
</dbReference>
<accession>A0A2G6K6N1</accession>
<reference evidence="7 8" key="1">
    <citation type="submission" date="2017-10" db="EMBL/GenBank/DDBJ databases">
        <title>Novel microbial diversity and functional potential in the marine mammal oral microbiome.</title>
        <authorList>
            <person name="Dudek N.K."/>
            <person name="Sun C.L."/>
            <person name="Burstein D."/>
            <person name="Kantor R.S."/>
            <person name="Aliaga Goltsman D.S."/>
            <person name="Bik E.M."/>
            <person name="Thomas B.C."/>
            <person name="Banfield J.F."/>
            <person name="Relman D.A."/>
        </authorList>
    </citation>
    <scope>NUCLEOTIDE SEQUENCE [LARGE SCALE GENOMIC DNA]</scope>
    <source>
        <strain evidence="7">DOLJORAL78_47_16</strain>
    </source>
</reference>
<evidence type="ECO:0000256" key="3">
    <source>
        <dbReference type="ARBA" id="ARBA00022553"/>
    </source>
</evidence>
<comment type="catalytic activity">
    <reaction evidence="1">
        <text>ATP + protein L-histidine = ADP + protein N-phospho-L-histidine.</text>
        <dbReference type="EC" id="2.7.13.3"/>
    </reaction>
</comment>
<gene>
    <name evidence="7" type="ORF">CSA56_18650</name>
</gene>
<dbReference type="CDD" id="cd00082">
    <property type="entry name" value="HisKA"/>
    <property type="match status" value="1"/>
</dbReference>
<dbReference type="PANTHER" id="PTHR43065">
    <property type="entry name" value="SENSOR HISTIDINE KINASE"/>
    <property type="match status" value="1"/>
</dbReference>
<keyword evidence="3" id="KW-0597">Phosphoprotein</keyword>
<comment type="caution">
    <text evidence="7">The sequence shown here is derived from an EMBL/GenBank/DDBJ whole genome shotgun (WGS) entry which is preliminary data.</text>
</comment>
<evidence type="ECO:0000256" key="5">
    <source>
        <dbReference type="SAM" id="Phobius"/>
    </source>
</evidence>